<reference evidence="2" key="1">
    <citation type="submission" date="2015-07" db="EMBL/GenBank/DDBJ databases">
        <title>Elucidating the P. pachyrhizi secretome and potential effectors.</title>
        <authorList>
            <person name="de Carvalho M.C.C.G."/>
            <person name="Nascimento L.C."/>
            <person name="Darben L.M."/>
            <person name="Polizel-Podanosqui A.M."/>
            <person name="Lopes-Caitar V.S."/>
            <person name="Rocha C.S."/>
            <person name="Qi M."/>
            <person name="Carazolle M."/>
            <person name="Kuwahara M.K."/>
            <person name="Pereira G.A.G."/>
            <person name="Abdelnoor R.V."/>
            <person name="Whitham S.A."/>
            <person name="Marcelino-Guimaraes F.C."/>
        </authorList>
    </citation>
    <scope>NUCLEOTIDE SEQUENCE</scope>
</reference>
<protein>
    <submittedName>
        <fullName evidence="2">Uncharacterized protein</fullName>
    </submittedName>
</protein>
<organism evidence="2">
    <name type="scientific">Phakopsora pachyrhizi</name>
    <name type="common">Asian soybean rust disease fungus</name>
    <dbReference type="NCBI Taxonomy" id="170000"/>
    <lineage>
        <taxon>Eukaryota</taxon>
        <taxon>Fungi</taxon>
        <taxon>Dikarya</taxon>
        <taxon>Basidiomycota</taxon>
        <taxon>Pucciniomycotina</taxon>
        <taxon>Pucciniomycetes</taxon>
        <taxon>Pucciniales</taxon>
        <taxon>Phakopsoraceae</taxon>
        <taxon>Phakopsora</taxon>
    </lineage>
</organism>
<evidence type="ECO:0000256" key="1">
    <source>
        <dbReference type="SAM" id="SignalP"/>
    </source>
</evidence>
<name>A0A0S1MJX5_PHAPC</name>
<dbReference type="AlphaFoldDB" id="A0A0S1MJX5"/>
<feature type="chain" id="PRO_5006589170" evidence="1">
    <location>
        <begin position="20"/>
        <end position="49"/>
    </location>
</feature>
<keyword evidence="1" id="KW-0732">Signal</keyword>
<feature type="signal peptide" evidence="1">
    <location>
        <begin position="1"/>
        <end position="19"/>
    </location>
</feature>
<accession>A0A0S1MJX5</accession>
<evidence type="ECO:0000313" key="2">
    <source>
        <dbReference type="EMBL" id="ALL41181.1"/>
    </source>
</evidence>
<dbReference type="EMBL" id="KT247092">
    <property type="protein sequence ID" value="ALL41181.1"/>
    <property type="molecule type" value="mRNA"/>
</dbReference>
<sequence length="49" mass="5150">MLLFYLIYSLISPLNPGTCAKFALSAVTLVCPSFTAQPSLPGPAFSTLS</sequence>
<proteinExistence type="evidence at transcript level"/>